<organism evidence="3 4">
    <name type="scientific">Circinella minor</name>
    <dbReference type="NCBI Taxonomy" id="1195481"/>
    <lineage>
        <taxon>Eukaryota</taxon>
        <taxon>Fungi</taxon>
        <taxon>Fungi incertae sedis</taxon>
        <taxon>Mucoromycota</taxon>
        <taxon>Mucoromycotina</taxon>
        <taxon>Mucoromycetes</taxon>
        <taxon>Mucorales</taxon>
        <taxon>Lichtheimiaceae</taxon>
        <taxon>Circinella</taxon>
    </lineage>
</organism>
<dbReference type="Pfam" id="PF23305">
    <property type="entry name" value="DUF7082"/>
    <property type="match status" value="1"/>
</dbReference>
<feature type="region of interest" description="Disordered" evidence="1">
    <location>
        <begin position="1"/>
        <end position="36"/>
    </location>
</feature>
<dbReference type="GO" id="GO:0005634">
    <property type="term" value="C:nucleus"/>
    <property type="evidence" value="ECO:0007669"/>
    <property type="project" value="TreeGrafter"/>
</dbReference>
<feature type="domain" description="DUF7082" evidence="2">
    <location>
        <begin position="434"/>
        <end position="589"/>
    </location>
</feature>
<evidence type="ECO:0000256" key="1">
    <source>
        <dbReference type="SAM" id="MobiDB-lite"/>
    </source>
</evidence>
<dbReference type="Proteomes" id="UP000646827">
    <property type="component" value="Unassembled WGS sequence"/>
</dbReference>
<evidence type="ECO:0000313" key="4">
    <source>
        <dbReference type="Proteomes" id="UP000646827"/>
    </source>
</evidence>
<name>A0A8H7SEK5_9FUNG</name>
<evidence type="ECO:0000313" key="3">
    <source>
        <dbReference type="EMBL" id="KAG2227867.1"/>
    </source>
</evidence>
<feature type="region of interest" description="Disordered" evidence="1">
    <location>
        <begin position="159"/>
        <end position="182"/>
    </location>
</feature>
<accession>A0A8H7SEK5</accession>
<dbReference type="OrthoDB" id="1751210at2759"/>
<feature type="compositionally biased region" description="Low complexity" evidence="1">
    <location>
        <begin position="347"/>
        <end position="356"/>
    </location>
</feature>
<comment type="caution">
    <text evidence="3">The sequence shown here is derived from an EMBL/GenBank/DDBJ whole genome shotgun (WGS) entry which is preliminary data.</text>
</comment>
<feature type="non-terminal residue" evidence="3">
    <location>
        <position position="1"/>
    </location>
</feature>
<gene>
    <name evidence="3" type="ORF">INT45_002105</name>
</gene>
<dbReference type="InterPro" id="IPR055509">
    <property type="entry name" value="DUF7082"/>
</dbReference>
<sequence length="644" mass="70592">FDLRPSAPQQPQQQEQPSSEEQQQQHQLTHSQHQQPLRQWIEQQPTNRFVPPRILEYGPPVGLDSDTLRIVLGLVDVDLIPMLRIALGSCVLPTRQALVNPTAIYVQLTAVIPNWQMTRVVDRTRVPVYVVICDQQQEVIDNWFIGYFTYDYARKRSSAEYGSTMTSTGPKRTRRAESLSSLQTDPPAAAYMVPAYQGYPASAGGPGGSSSGASSGSYYGLPPSPASYMTHYPATSHPTGPSAPIRSSRGYYEGPPPTVSPAQMMGYPYRDQPLPPSSVSGAESTLGYSTIPPPHTELSDEEAAAAAAAMSQMGHPQSGVLTHAVADPSSATAAGLQPYMMQQITPPSIQSQQQQQVHREHPSSSRHPPPLPSISTTSASMEHIAPVPLAPSSTTPSTSPTTQTSSSGGGGGGSGSAGGSQPPMYDPYAHILNKANLHVEGNLEDMLDHWTSDEWQNQRRLVQFWRRQEGNEVICSFAPIAQSERPQQQNIIVVSCIYWREHNDYFITSVDCIYLLESLIGVRFTVEEKNRIRRNLEGFRPLTVSKLRQDSADFFKLIMAFPNPKPRNIEKDVKVFPWRSLAMALKKIISKYTASYSSTASVNLETFGTSFPPSSDPGEGSSSSTQQLPSSSQEQHPPTSQQEL</sequence>
<feature type="region of interest" description="Disordered" evidence="1">
    <location>
        <begin position="607"/>
        <end position="644"/>
    </location>
</feature>
<feature type="compositionally biased region" description="Low complexity" evidence="1">
    <location>
        <begin position="390"/>
        <end position="406"/>
    </location>
</feature>
<dbReference type="AlphaFoldDB" id="A0A8H7SEK5"/>
<feature type="region of interest" description="Disordered" evidence="1">
    <location>
        <begin position="347"/>
        <end position="427"/>
    </location>
</feature>
<proteinExistence type="predicted"/>
<feature type="region of interest" description="Disordered" evidence="1">
    <location>
        <begin position="230"/>
        <end position="300"/>
    </location>
</feature>
<dbReference type="EMBL" id="JAEPRB010000004">
    <property type="protein sequence ID" value="KAG2227867.1"/>
    <property type="molecule type" value="Genomic_DNA"/>
</dbReference>
<feature type="compositionally biased region" description="Polar residues" evidence="1">
    <location>
        <begin position="160"/>
        <end position="170"/>
    </location>
</feature>
<dbReference type="PANTHER" id="PTHR39463:SF1">
    <property type="entry name" value="MEDUSA"/>
    <property type="match status" value="1"/>
</dbReference>
<reference evidence="3 4" key="1">
    <citation type="submission" date="2020-12" db="EMBL/GenBank/DDBJ databases">
        <title>Metabolic potential, ecology and presence of endohyphal bacteria is reflected in genomic diversity of Mucoromycotina.</title>
        <authorList>
            <person name="Muszewska A."/>
            <person name="Okrasinska A."/>
            <person name="Steczkiewicz K."/>
            <person name="Drgas O."/>
            <person name="Orlowska M."/>
            <person name="Perlinska-Lenart U."/>
            <person name="Aleksandrzak-Piekarczyk T."/>
            <person name="Szatraj K."/>
            <person name="Zielenkiewicz U."/>
            <person name="Pilsyk S."/>
            <person name="Malc E."/>
            <person name="Mieczkowski P."/>
            <person name="Kruszewska J.S."/>
            <person name="Biernat P."/>
            <person name="Pawlowska J."/>
        </authorList>
    </citation>
    <scope>NUCLEOTIDE SEQUENCE [LARGE SCALE GENOMIC DNA]</scope>
    <source>
        <strain evidence="3 4">CBS 142.35</strain>
    </source>
</reference>
<feature type="compositionally biased region" description="Gly residues" evidence="1">
    <location>
        <begin position="407"/>
        <end position="418"/>
    </location>
</feature>
<keyword evidence="4" id="KW-1185">Reference proteome</keyword>
<feature type="compositionally biased region" description="Polar residues" evidence="1">
    <location>
        <begin position="277"/>
        <end position="288"/>
    </location>
</feature>
<feature type="compositionally biased region" description="Low complexity" evidence="1">
    <location>
        <begin position="9"/>
        <end position="35"/>
    </location>
</feature>
<feature type="compositionally biased region" description="Low complexity" evidence="1">
    <location>
        <begin position="610"/>
        <end position="635"/>
    </location>
</feature>
<evidence type="ECO:0000259" key="2">
    <source>
        <dbReference type="Pfam" id="PF23305"/>
    </source>
</evidence>
<dbReference type="PANTHER" id="PTHR39463">
    <property type="entry name" value="MEDUSA"/>
    <property type="match status" value="1"/>
</dbReference>
<protein>
    <recommendedName>
        <fullName evidence="2">DUF7082 domain-containing protein</fullName>
    </recommendedName>
</protein>